<evidence type="ECO:0000313" key="4">
    <source>
        <dbReference type="Proteomes" id="UP000254866"/>
    </source>
</evidence>
<name>A0A370TSX0_9HELO</name>
<gene>
    <name evidence="3" type="ORF">BP5553_02962</name>
</gene>
<organism evidence="3 4">
    <name type="scientific">Venustampulla echinocandica</name>
    <dbReference type="NCBI Taxonomy" id="2656787"/>
    <lineage>
        <taxon>Eukaryota</taxon>
        <taxon>Fungi</taxon>
        <taxon>Dikarya</taxon>
        <taxon>Ascomycota</taxon>
        <taxon>Pezizomycotina</taxon>
        <taxon>Leotiomycetes</taxon>
        <taxon>Helotiales</taxon>
        <taxon>Pleuroascaceae</taxon>
        <taxon>Venustampulla</taxon>
    </lineage>
</organism>
<feature type="transmembrane region" description="Helical" evidence="2">
    <location>
        <begin position="156"/>
        <end position="177"/>
    </location>
</feature>
<keyword evidence="2" id="KW-0812">Transmembrane</keyword>
<feature type="region of interest" description="Disordered" evidence="1">
    <location>
        <begin position="1"/>
        <end position="22"/>
    </location>
</feature>
<accession>A0A370TSX0</accession>
<feature type="region of interest" description="Disordered" evidence="1">
    <location>
        <begin position="271"/>
        <end position="292"/>
    </location>
</feature>
<comment type="caution">
    <text evidence="3">The sequence shown here is derived from an EMBL/GenBank/DDBJ whole genome shotgun (WGS) entry which is preliminary data.</text>
</comment>
<reference evidence="3 4" key="1">
    <citation type="journal article" date="2018" name="IMA Fungus">
        <title>IMA Genome-F 9: Draft genome sequence of Annulohypoxylon stygium, Aspergillus mulundensis, Berkeleyomyces basicola (syn. Thielaviopsis basicola), Ceratocystis smalleyi, two Cercospora beticola strains, Coleophoma cylindrospora, Fusarium fracticaudum, Phialophora cf. hyalina, and Morchella septimelata.</title>
        <authorList>
            <person name="Wingfield B.D."/>
            <person name="Bills G.F."/>
            <person name="Dong Y."/>
            <person name="Huang W."/>
            <person name="Nel W.J."/>
            <person name="Swalarsk-Parry B.S."/>
            <person name="Vaghefi N."/>
            <person name="Wilken P.M."/>
            <person name="An Z."/>
            <person name="de Beer Z.W."/>
            <person name="De Vos L."/>
            <person name="Chen L."/>
            <person name="Duong T.A."/>
            <person name="Gao Y."/>
            <person name="Hammerbacher A."/>
            <person name="Kikkert J.R."/>
            <person name="Li Y."/>
            <person name="Li H."/>
            <person name="Li K."/>
            <person name="Li Q."/>
            <person name="Liu X."/>
            <person name="Ma X."/>
            <person name="Naidoo K."/>
            <person name="Pethybridge S.J."/>
            <person name="Sun J."/>
            <person name="Steenkamp E.T."/>
            <person name="van der Nest M.A."/>
            <person name="van Wyk S."/>
            <person name="Wingfield M.J."/>
            <person name="Xiong C."/>
            <person name="Yue Q."/>
            <person name="Zhang X."/>
        </authorList>
    </citation>
    <scope>NUCLEOTIDE SEQUENCE [LARGE SCALE GENOMIC DNA]</scope>
    <source>
        <strain evidence="3 4">BP 5553</strain>
    </source>
</reference>
<protein>
    <recommendedName>
        <fullName evidence="5">Transmembrane protein</fullName>
    </recommendedName>
</protein>
<evidence type="ECO:0008006" key="5">
    <source>
        <dbReference type="Google" id="ProtNLM"/>
    </source>
</evidence>
<dbReference type="AlphaFoldDB" id="A0A370TSX0"/>
<keyword evidence="2" id="KW-0472">Membrane</keyword>
<dbReference type="GeneID" id="43595811"/>
<keyword evidence="4" id="KW-1185">Reference proteome</keyword>
<dbReference type="STRING" id="2656787.A0A370TSX0"/>
<proteinExistence type="predicted"/>
<feature type="region of interest" description="Disordered" evidence="1">
    <location>
        <begin position="198"/>
        <end position="220"/>
    </location>
</feature>
<evidence type="ECO:0000256" key="1">
    <source>
        <dbReference type="SAM" id="MobiDB-lite"/>
    </source>
</evidence>
<dbReference type="EMBL" id="NPIC01000002">
    <property type="protein sequence ID" value="RDL38622.1"/>
    <property type="molecule type" value="Genomic_DNA"/>
</dbReference>
<dbReference type="RefSeq" id="XP_031871278.1">
    <property type="nucleotide sequence ID" value="XM_032011585.1"/>
</dbReference>
<evidence type="ECO:0000313" key="3">
    <source>
        <dbReference type="EMBL" id="RDL38622.1"/>
    </source>
</evidence>
<keyword evidence="2" id="KW-1133">Transmembrane helix</keyword>
<sequence length="292" mass="30681">MIIANPNVPAARQTSSSSIPPHPACLTDLPELESTLKSQLNRCENTNASDAVSALQSQASRLIQFGASLTAASGVAKTTGGPVTAIGVTDTPAERASLSSVFATATWAAGHSSGMASVSAANRTSTPIANPAALTSAPSSVETKPPGPGPALSHTWIAGPVLGSILGVSTVLIVIYCTRRKQRREEWELGAVQPKEFRDDDSTAADSGKPQLHSECVPPKELDNSEVVLPAELPALEPVGMELLTPRDVTDKPEKEWPLPISPLPALFAEAEMRDERAGKSESPKHETFYHP</sequence>
<evidence type="ECO:0000256" key="2">
    <source>
        <dbReference type="SAM" id="Phobius"/>
    </source>
</evidence>
<dbReference type="Proteomes" id="UP000254866">
    <property type="component" value="Unassembled WGS sequence"/>
</dbReference>
<dbReference type="OrthoDB" id="5414836at2759"/>